<accession>A0AAD3T6X7</accession>
<keyword evidence="2 4" id="KW-0863">Zinc-finger</keyword>
<keyword evidence="1" id="KW-0479">Metal-binding</keyword>
<evidence type="ECO:0000313" key="8">
    <source>
        <dbReference type="EMBL" id="GMH23614.1"/>
    </source>
</evidence>
<keyword evidence="6" id="KW-1133">Transmembrane helix</keyword>
<dbReference type="Proteomes" id="UP001279734">
    <property type="component" value="Unassembled WGS sequence"/>
</dbReference>
<evidence type="ECO:0000313" key="9">
    <source>
        <dbReference type="Proteomes" id="UP001279734"/>
    </source>
</evidence>
<sequence>MNQIYLPRVLSLVSGLRFSTAASFNALDPNAGWLFKFSATVVVGVAVVACVWKQSRLRTNNARDVGTSREPQVNAWEDPELTCSCGLRARLKISRTSKNSYRLFYTCPKHIFHHQCDFFRWCDEMATTIDSCVDEKNFLHDECVRLQERIDYLRSRREQDRVVWEREKAELRSKLSAVEAELDDIKRGIQQVIESDSMPPFDDSYESDAEYDGAVVIEMVSRP</sequence>
<evidence type="ECO:0000256" key="4">
    <source>
        <dbReference type="PROSITE-ProRule" id="PRU01343"/>
    </source>
</evidence>
<evidence type="ECO:0000259" key="7">
    <source>
        <dbReference type="PROSITE" id="PS51999"/>
    </source>
</evidence>
<dbReference type="PROSITE" id="PS51999">
    <property type="entry name" value="ZF_GRF"/>
    <property type="match status" value="1"/>
</dbReference>
<dbReference type="InterPro" id="IPR010666">
    <property type="entry name" value="Znf_GRF"/>
</dbReference>
<feature type="transmembrane region" description="Helical" evidence="6">
    <location>
        <begin position="31"/>
        <end position="52"/>
    </location>
</feature>
<keyword evidence="6" id="KW-0472">Membrane</keyword>
<feature type="coiled-coil region" evidence="5">
    <location>
        <begin position="161"/>
        <end position="188"/>
    </location>
</feature>
<keyword evidence="5" id="KW-0175">Coiled coil</keyword>
<dbReference type="GO" id="GO:0008270">
    <property type="term" value="F:zinc ion binding"/>
    <property type="evidence" value="ECO:0007669"/>
    <property type="project" value="UniProtKB-KW"/>
</dbReference>
<dbReference type="Pfam" id="PF06839">
    <property type="entry name" value="Zn_ribbon_GRF"/>
    <property type="match status" value="1"/>
</dbReference>
<reference evidence="8" key="1">
    <citation type="submission" date="2023-05" db="EMBL/GenBank/DDBJ databases">
        <title>Nepenthes gracilis genome sequencing.</title>
        <authorList>
            <person name="Fukushima K."/>
        </authorList>
    </citation>
    <scope>NUCLEOTIDE SEQUENCE</scope>
    <source>
        <strain evidence="8">SING2019-196</strain>
    </source>
</reference>
<dbReference type="AlphaFoldDB" id="A0AAD3T6X7"/>
<dbReference type="PANTHER" id="PTHR33680:SF1">
    <property type="entry name" value="OS05G0489500 PROTEIN"/>
    <property type="match status" value="1"/>
</dbReference>
<evidence type="ECO:0000256" key="2">
    <source>
        <dbReference type="ARBA" id="ARBA00022771"/>
    </source>
</evidence>
<name>A0AAD3T6X7_NEPGR</name>
<organism evidence="8 9">
    <name type="scientific">Nepenthes gracilis</name>
    <name type="common">Slender pitcher plant</name>
    <dbReference type="NCBI Taxonomy" id="150966"/>
    <lineage>
        <taxon>Eukaryota</taxon>
        <taxon>Viridiplantae</taxon>
        <taxon>Streptophyta</taxon>
        <taxon>Embryophyta</taxon>
        <taxon>Tracheophyta</taxon>
        <taxon>Spermatophyta</taxon>
        <taxon>Magnoliopsida</taxon>
        <taxon>eudicotyledons</taxon>
        <taxon>Gunneridae</taxon>
        <taxon>Pentapetalae</taxon>
        <taxon>Caryophyllales</taxon>
        <taxon>Nepenthaceae</taxon>
        <taxon>Nepenthes</taxon>
    </lineage>
</organism>
<protein>
    <recommendedName>
        <fullName evidence="7">GRF-type domain-containing protein</fullName>
    </recommendedName>
</protein>
<feature type="domain" description="GRF-type" evidence="7">
    <location>
        <begin position="83"/>
        <end position="125"/>
    </location>
</feature>
<keyword evidence="9" id="KW-1185">Reference proteome</keyword>
<evidence type="ECO:0000256" key="5">
    <source>
        <dbReference type="SAM" id="Coils"/>
    </source>
</evidence>
<dbReference type="PANTHER" id="PTHR33680">
    <property type="entry name" value="OS07G0190500 PROTEIN"/>
    <property type="match status" value="1"/>
</dbReference>
<evidence type="ECO:0000256" key="1">
    <source>
        <dbReference type="ARBA" id="ARBA00022723"/>
    </source>
</evidence>
<gene>
    <name evidence="8" type="ORF">Nepgr_025457</name>
</gene>
<evidence type="ECO:0000256" key="3">
    <source>
        <dbReference type="ARBA" id="ARBA00022833"/>
    </source>
</evidence>
<keyword evidence="3" id="KW-0862">Zinc</keyword>
<dbReference type="EMBL" id="BSYO01000026">
    <property type="protein sequence ID" value="GMH23614.1"/>
    <property type="molecule type" value="Genomic_DNA"/>
</dbReference>
<keyword evidence="6" id="KW-0812">Transmembrane</keyword>
<comment type="caution">
    <text evidence="8">The sequence shown here is derived from an EMBL/GenBank/DDBJ whole genome shotgun (WGS) entry which is preliminary data.</text>
</comment>
<proteinExistence type="predicted"/>
<evidence type="ECO:0000256" key="6">
    <source>
        <dbReference type="SAM" id="Phobius"/>
    </source>
</evidence>